<protein>
    <submittedName>
        <fullName evidence="2">Uncharacterized protein</fullName>
    </submittedName>
</protein>
<feature type="region of interest" description="Disordered" evidence="1">
    <location>
        <begin position="179"/>
        <end position="200"/>
    </location>
</feature>
<proteinExistence type="predicted"/>
<evidence type="ECO:0000313" key="3">
    <source>
        <dbReference type="Proteomes" id="UP000235786"/>
    </source>
</evidence>
<organism evidence="2 3">
    <name type="scientific">Hyaloscypha variabilis (strain UAMH 11265 / GT02V1 / F)</name>
    <name type="common">Meliniomyces variabilis</name>
    <dbReference type="NCBI Taxonomy" id="1149755"/>
    <lineage>
        <taxon>Eukaryota</taxon>
        <taxon>Fungi</taxon>
        <taxon>Dikarya</taxon>
        <taxon>Ascomycota</taxon>
        <taxon>Pezizomycotina</taxon>
        <taxon>Leotiomycetes</taxon>
        <taxon>Helotiales</taxon>
        <taxon>Hyaloscyphaceae</taxon>
        <taxon>Hyaloscypha</taxon>
        <taxon>Hyaloscypha variabilis</taxon>
    </lineage>
</organism>
<dbReference type="AlphaFoldDB" id="A0A2J6RG00"/>
<reference evidence="2 3" key="1">
    <citation type="submission" date="2016-04" db="EMBL/GenBank/DDBJ databases">
        <title>A degradative enzymes factory behind the ericoid mycorrhizal symbiosis.</title>
        <authorList>
            <consortium name="DOE Joint Genome Institute"/>
            <person name="Martino E."/>
            <person name="Morin E."/>
            <person name="Grelet G."/>
            <person name="Kuo A."/>
            <person name="Kohler A."/>
            <person name="Daghino S."/>
            <person name="Barry K."/>
            <person name="Choi C."/>
            <person name="Cichocki N."/>
            <person name="Clum A."/>
            <person name="Copeland A."/>
            <person name="Hainaut M."/>
            <person name="Haridas S."/>
            <person name="Labutti K."/>
            <person name="Lindquist E."/>
            <person name="Lipzen A."/>
            <person name="Khouja H.-R."/>
            <person name="Murat C."/>
            <person name="Ohm R."/>
            <person name="Olson A."/>
            <person name="Spatafora J."/>
            <person name="Veneault-Fourrey C."/>
            <person name="Henrissat B."/>
            <person name="Grigoriev I."/>
            <person name="Martin F."/>
            <person name="Perotto S."/>
        </authorList>
    </citation>
    <scope>NUCLEOTIDE SEQUENCE [LARGE SCALE GENOMIC DNA]</scope>
    <source>
        <strain evidence="2 3">F</strain>
    </source>
</reference>
<dbReference type="STRING" id="1149755.A0A2J6RG00"/>
<evidence type="ECO:0000256" key="1">
    <source>
        <dbReference type="SAM" id="MobiDB-lite"/>
    </source>
</evidence>
<gene>
    <name evidence="2" type="ORF">L207DRAFT_531723</name>
</gene>
<dbReference type="EMBL" id="KZ613949">
    <property type="protein sequence ID" value="PMD37435.1"/>
    <property type="molecule type" value="Genomic_DNA"/>
</dbReference>
<dbReference type="Proteomes" id="UP000235786">
    <property type="component" value="Unassembled WGS sequence"/>
</dbReference>
<sequence length="246" mass="28746">MVTAPWNYWQLTSLIRSLEPMGEIGRSLWQPGFRGRREIASYNLWGLWHPGCGLRRSWHTLQEADEKILKLTGNHLKKLMISSWIIKQHFYDSEKCKAYPEKALFVMNRREIPDLEYSPSEIFMGFTQEGDVELASHSHQQESLAAYSGEGSDEPFPVDEIHADLVIDYIQKREAIRRAVQERSDSRNDRNKERHDPRVRFRQDIIHGQMVLYDEKSAENKLRPALRDPFVITGYGADMGKLYTVH</sequence>
<name>A0A2J6RG00_HYAVF</name>
<evidence type="ECO:0000313" key="2">
    <source>
        <dbReference type="EMBL" id="PMD37435.1"/>
    </source>
</evidence>
<dbReference type="OrthoDB" id="3591789at2759"/>
<accession>A0A2J6RG00</accession>
<keyword evidence="3" id="KW-1185">Reference proteome</keyword>